<sequence>MEVAALQFLLASLLVVLGADVILGAEWSYEGEKGPHYWHELFPQACSGKYQSPIDIRSEETLYDHDLKDFAIWFDPPRPGSTMTLLNNGHTVQVVTDGEFYVANGGLPYIYKTAQFHFHWGHAKHHGSEHLIDGEAFPLELHIVNYNSDLYAHIGEAVTEKQGLAVLGVMFEVAEEDNPSLEPIIAAMDQVKDPDEGNQVAIEPLSLRSLLPDDISDYYRYNGSLTTPGCFESVVWTVFANPRPISHRQMHKFRAMMQARPHHGHNKRSADMDMPVTRQERRREKRALQALTELGLTPAQQDRFRRDLEAKKNDADKYTAKIDEENAGETHARTLEAVHEKVQHEEELGHTVSEVEIEYIQENLVNNFRPVQPLNDRMVYRSFKLSDPQDSHANGDAAASAEMEILKEKLKFYQSRGAASNSAVISLLLLVCSSLLALFL</sequence>
<keyword evidence="10" id="KW-0812">Transmembrane</keyword>
<keyword evidence="9" id="KW-0732">Signal</keyword>
<comment type="cofactor">
    <cofactor evidence="9">
        <name>Zn(2+)</name>
        <dbReference type="ChEBI" id="CHEBI:29105"/>
    </cofactor>
</comment>
<dbReference type="AlphaFoldDB" id="A0AAN9GIB0"/>
<feature type="transmembrane region" description="Helical" evidence="10">
    <location>
        <begin position="418"/>
        <end position="439"/>
    </location>
</feature>
<feature type="signal peptide" evidence="9">
    <location>
        <begin position="1"/>
        <end position="24"/>
    </location>
</feature>
<comment type="catalytic activity">
    <reaction evidence="8 9">
        <text>hydrogencarbonate + H(+) = CO2 + H2O</text>
        <dbReference type="Rhea" id="RHEA:10748"/>
        <dbReference type="ChEBI" id="CHEBI:15377"/>
        <dbReference type="ChEBI" id="CHEBI:15378"/>
        <dbReference type="ChEBI" id="CHEBI:16526"/>
        <dbReference type="ChEBI" id="CHEBI:17544"/>
        <dbReference type="EC" id="4.2.1.1"/>
    </reaction>
</comment>
<dbReference type="Pfam" id="PF00194">
    <property type="entry name" value="Carb_anhydrase"/>
    <property type="match status" value="1"/>
</dbReference>
<keyword evidence="10" id="KW-1133">Transmembrane helix</keyword>
<dbReference type="SMART" id="SM01057">
    <property type="entry name" value="Carb_anhydrase"/>
    <property type="match status" value="1"/>
</dbReference>
<dbReference type="PROSITE" id="PS00162">
    <property type="entry name" value="ALPHA_CA_1"/>
    <property type="match status" value="1"/>
</dbReference>
<dbReference type="EMBL" id="JBAMIC010000003">
    <property type="protein sequence ID" value="KAK7109502.1"/>
    <property type="molecule type" value="Genomic_DNA"/>
</dbReference>
<evidence type="ECO:0000256" key="4">
    <source>
        <dbReference type="ARBA" id="ARBA00022723"/>
    </source>
</evidence>
<dbReference type="InterPro" id="IPR036398">
    <property type="entry name" value="CA_dom_sf"/>
</dbReference>
<evidence type="ECO:0000256" key="5">
    <source>
        <dbReference type="ARBA" id="ARBA00022833"/>
    </source>
</evidence>
<dbReference type="PANTHER" id="PTHR18952">
    <property type="entry name" value="CARBONIC ANHYDRASE"/>
    <property type="match status" value="1"/>
</dbReference>
<keyword evidence="4 9" id="KW-0479">Metal-binding</keyword>
<dbReference type="CDD" id="cd00326">
    <property type="entry name" value="alpha_CA"/>
    <property type="match status" value="1"/>
</dbReference>
<dbReference type="InterPro" id="IPR023561">
    <property type="entry name" value="Carbonic_anhydrase_a-class"/>
</dbReference>
<proteinExistence type="inferred from homology"/>
<evidence type="ECO:0000256" key="9">
    <source>
        <dbReference type="RuleBase" id="RU367011"/>
    </source>
</evidence>
<evidence type="ECO:0000259" key="11">
    <source>
        <dbReference type="PROSITE" id="PS51144"/>
    </source>
</evidence>
<evidence type="ECO:0000256" key="7">
    <source>
        <dbReference type="ARBA" id="ARBA00023239"/>
    </source>
</evidence>
<dbReference type="GO" id="GO:0008270">
    <property type="term" value="F:zinc ion binding"/>
    <property type="evidence" value="ECO:0007669"/>
    <property type="project" value="UniProtKB-UniRule"/>
</dbReference>
<dbReference type="InterPro" id="IPR001148">
    <property type="entry name" value="CA_dom"/>
</dbReference>
<comment type="similarity">
    <text evidence="2 9">Belongs to the alpha-carbonic anhydrase family.</text>
</comment>
<evidence type="ECO:0000256" key="6">
    <source>
        <dbReference type="ARBA" id="ARBA00023180"/>
    </source>
</evidence>
<reference evidence="12 13" key="1">
    <citation type="submission" date="2024-02" db="EMBL/GenBank/DDBJ databases">
        <title>Chromosome-scale genome assembly of the rough periwinkle Littorina saxatilis.</title>
        <authorList>
            <person name="De Jode A."/>
            <person name="Faria R."/>
            <person name="Formenti G."/>
            <person name="Sims Y."/>
            <person name="Smith T.P."/>
            <person name="Tracey A."/>
            <person name="Wood J.M.D."/>
            <person name="Zagrodzka Z.B."/>
            <person name="Johannesson K."/>
            <person name="Butlin R.K."/>
            <person name="Leder E.H."/>
        </authorList>
    </citation>
    <scope>NUCLEOTIDE SEQUENCE [LARGE SCALE GENOMIC DNA]</scope>
    <source>
        <strain evidence="12">Snail1</strain>
        <tissue evidence="12">Muscle</tissue>
    </source>
</reference>
<comment type="caution">
    <text evidence="12">The sequence shown here is derived from an EMBL/GenBank/DDBJ whole genome shotgun (WGS) entry which is preliminary data.</text>
</comment>
<evidence type="ECO:0000256" key="2">
    <source>
        <dbReference type="ARBA" id="ARBA00010718"/>
    </source>
</evidence>
<accession>A0AAN9GIB0</accession>
<keyword evidence="10" id="KW-0472">Membrane</keyword>
<feature type="domain" description="Alpha-carbonic anhydrase" evidence="11">
    <location>
        <begin position="25"/>
        <end position="292"/>
    </location>
</feature>
<keyword evidence="6" id="KW-0325">Glycoprotein</keyword>
<dbReference type="SUPFAM" id="SSF51069">
    <property type="entry name" value="Carbonic anhydrase"/>
    <property type="match status" value="2"/>
</dbReference>
<evidence type="ECO:0000313" key="12">
    <source>
        <dbReference type="EMBL" id="KAK7109502.1"/>
    </source>
</evidence>
<protein>
    <recommendedName>
        <fullName evidence="3 9">Carbonic anhydrase</fullName>
        <ecNumber evidence="3 9">4.2.1.1</ecNumber>
    </recommendedName>
</protein>
<dbReference type="GO" id="GO:0004089">
    <property type="term" value="F:carbonate dehydratase activity"/>
    <property type="evidence" value="ECO:0007669"/>
    <property type="project" value="UniProtKB-UniRule"/>
</dbReference>
<dbReference type="Proteomes" id="UP001374579">
    <property type="component" value="Unassembled WGS sequence"/>
</dbReference>
<dbReference type="PANTHER" id="PTHR18952:SF265">
    <property type="entry name" value="CARBONIC ANHYDRASE"/>
    <property type="match status" value="1"/>
</dbReference>
<evidence type="ECO:0000256" key="8">
    <source>
        <dbReference type="ARBA" id="ARBA00048348"/>
    </source>
</evidence>
<comment type="function">
    <text evidence="1 9">Reversible hydration of carbon dioxide.</text>
</comment>
<name>A0AAN9GIB0_9CAEN</name>
<dbReference type="FunFam" id="3.10.200.10:FF:000003">
    <property type="entry name" value="Carbonic anhydrase 12"/>
    <property type="match status" value="1"/>
</dbReference>
<dbReference type="Gene3D" id="3.10.200.10">
    <property type="entry name" value="Alpha carbonic anhydrase"/>
    <property type="match status" value="1"/>
</dbReference>
<evidence type="ECO:0000256" key="3">
    <source>
        <dbReference type="ARBA" id="ARBA00012925"/>
    </source>
</evidence>
<keyword evidence="13" id="KW-1185">Reference proteome</keyword>
<organism evidence="12 13">
    <name type="scientific">Littorina saxatilis</name>
    <dbReference type="NCBI Taxonomy" id="31220"/>
    <lineage>
        <taxon>Eukaryota</taxon>
        <taxon>Metazoa</taxon>
        <taxon>Spiralia</taxon>
        <taxon>Lophotrochozoa</taxon>
        <taxon>Mollusca</taxon>
        <taxon>Gastropoda</taxon>
        <taxon>Caenogastropoda</taxon>
        <taxon>Littorinimorpha</taxon>
        <taxon>Littorinoidea</taxon>
        <taxon>Littorinidae</taxon>
        <taxon>Littorina</taxon>
    </lineage>
</organism>
<dbReference type="GO" id="GO:0005886">
    <property type="term" value="C:plasma membrane"/>
    <property type="evidence" value="ECO:0007669"/>
    <property type="project" value="TreeGrafter"/>
</dbReference>
<keyword evidence="5 9" id="KW-0862">Zinc</keyword>
<evidence type="ECO:0000256" key="1">
    <source>
        <dbReference type="ARBA" id="ARBA00002904"/>
    </source>
</evidence>
<feature type="chain" id="PRO_5042669561" description="Carbonic anhydrase" evidence="9">
    <location>
        <begin position="25"/>
        <end position="440"/>
    </location>
</feature>
<dbReference type="EC" id="4.2.1.1" evidence="3 9"/>
<evidence type="ECO:0000313" key="13">
    <source>
        <dbReference type="Proteomes" id="UP001374579"/>
    </source>
</evidence>
<dbReference type="PROSITE" id="PS51144">
    <property type="entry name" value="ALPHA_CA_2"/>
    <property type="match status" value="1"/>
</dbReference>
<keyword evidence="7 9" id="KW-0456">Lyase</keyword>
<gene>
    <name evidence="12" type="ORF">V1264_013533</name>
</gene>
<dbReference type="InterPro" id="IPR018338">
    <property type="entry name" value="Carbonic_anhydrase_a-class_CS"/>
</dbReference>
<evidence type="ECO:0000256" key="10">
    <source>
        <dbReference type="SAM" id="Phobius"/>
    </source>
</evidence>